<reference evidence="3 4" key="1">
    <citation type="submission" date="2016-10" db="EMBL/GenBank/DDBJ databases">
        <authorList>
            <person name="Cai Z."/>
        </authorList>
    </citation>
    <scope>NUCLEOTIDE SEQUENCE [LARGE SCALE GENOMIC DNA]</scope>
</reference>
<keyword evidence="2" id="KW-0732">Signal</keyword>
<accession>A0A383VQZ6</accession>
<sequence>MQSRTCTFALLFVAFVAVCDCISAQQPTKKPPPVASGQQQKQQQQQQQQASTLPSASTKPSSKLVDLKQPVKITASSGQGQPEQAQLYECVLCSKPVGGGARAAAASASAQQQAVAALQAVGIQVNGRFGIQASVRMTARQAASKAVQDNCCYTVRSMAAHG</sequence>
<dbReference type="EMBL" id="FNXT01000786">
    <property type="protein sequence ID" value="SZX67323.1"/>
    <property type="molecule type" value="Genomic_DNA"/>
</dbReference>
<keyword evidence="4" id="KW-1185">Reference proteome</keyword>
<name>A0A383VQZ6_TETOB</name>
<proteinExistence type="predicted"/>
<evidence type="ECO:0000313" key="3">
    <source>
        <dbReference type="EMBL" id="SZX67323.1"/>
    </source>
</evidence>
<feature type="compositionally biased region" description="Polar residues" evidence="1">
    <location>
        <begin position="50"/>
        <end position="61"/>
    </location>
</feature>
<gene>
    <name evidence="3" type="ORF">BQ4739_LOCUS7727</name>
</gene>
<evidence type="ECO:0000313" key="4">
    <source>
        <dbReference type="Proteomes" id="UP000256970"/>
    </source>
</evidence>
<protein>
    <submittedName>
        <fullName evidence="3">Uncharacterized protein</fullName>
    </submittedName>
</protein>
<evidence type="ECO:0000256" key="2">
    <source>
        <dbReference type="SAM" id="SignalP"/>
    </source>
</evidence>
<evidence type="ECO:0000256" key="1">
    <source>
        <dbReference type="SAM" id="MobiDB-lite"/>
    </source>
</evidence>
<feature type="compositionally biased region" description="Low complexity" evidence="1">
    <location>
        <begin position="38"/>
        <end position="49"/>
    </location>
</feature>
<feature type="region of interest" description="Disordered" evidence="1">
    <location>
        <begin position="29"/>
        <end position="64"/>
    </location>
</feature>
<dbReference type="Proteomes" id="UP000256970">
    <property type="component" value="Unassembled WGS sequence"/>
</dbReference>
<feature type="chain" id="PRO_5016979800" evidence="2">
    <location>
        <begin position="25"/>
        <end position="162"/>
    </location>
</feature>
<organism evidence="3 4">
    <name type="scientific">Tetradesmus obliquus</name>
    <name type="common">Green alga</name>
    <name type="synonym">Acutodesmus obliquus</name>
    <dbReference type="NCBI Taxonomy" id="3088"/>
    <lineage>
        <taxon>Eukaryota</taxon>
        <taxon>Viridiplantae</taxon>
        <taxon>Chlorophyta</taxon>
        <taxon>core chlorophytes</taxon>
        <taxon>Chlorophyceae</taxon>
        <taxon>CS clade</taxon>
        <taxon>Sphaeropleales</taxon>
        <taxon>Scenedesmaceae</taxon>
        <taxon>Tetradesmus</taxon>
    </lineage>
</organism>
<dbReference type="AlphaFoldDB" id="A0A383VQZ6"/>
<feature type="signal peptide" evidence="2">
    <location>
        <begin position="1"/>
        <end position="24"/>
    </location>
</feature>